<dbReference type="RefSeq" id="WP_055111231.1">
    <property type="nucleotide sequence ID" value="NZ_CANKXR010000001.1"/>
</dbReference>
<keyword evidence="4" id="KW-0808">Transferase</keyword>
<gene>
    <name evidence="7" type="ORF">LA5096_03386</name>
</gene>
<keyword evidence="3" id="KW-0328">Glycosyltransferase</keyword>
<evidence type="ECO:0000256" key="4">
    <source>
        <dbReference type="ARBA" id="ARBA00022679"/>
    </source>
</evidence>
<dbReference type="InterPro" id="IPR001173">
    <property type="entry name" value="Glyco_trans_2-like"/>
</dbReference>
<evidence type="ECO:0000259" key="6">
    <source>
        <dbReference type="Pfam" id="PF00535"/>
    </source>
</evidence>
<evidence type="ECO:0000256" key="1">
    <source>
        <dbReference type="ARBA" id="ARBA00004236"/>
    </source>
</evidence>
<accession>A0A0M7AF15</accession>
<dbReference type="GeneID" id="97670732"/>
<keyword evidence="8" id="KW-1185">Reference proteome</keyword>
<keyword evidence="2" id="KW-1003">Cell membrane</keyword>
<dbReference type="OrthoDB" id="5291101at2"/>
<evidence type="ECO:0000313" key="7">
    <source>
        <dbReference type="EMBL" id="CTQ72790.1"/>
    </source>
</evidence>
<protein>
    <submittedName>
        <fullName evidence="7">Putative glucosyl-3-phosphoglycerate synthase</fullName>
    </submittedName>
</protein>
<comment type="subcellular location">
    <subcellularLocation>
        <location evidence="1">Cell membrane</location>
    </subcellularLocation>
</comment>
<proteinExistence type="predicted"/>
<dbReference type="Gene3D" id="3.90.550.10">
    <property type="entry name" value="Spore Coat Polysaccharide Biosynthesis Protein SpsA, Chain A"/>
    <property type="match status" value="1"/>
</dbReference>
<feature type="domain" description="Glycosyltransferase 2-like" evidence="6">
    <location>
        <begin position="3"/>
        <end position="52"/>
    </location>
</feature>
<name>A0A0M7AF15_9HYPH</name>
<dbReference type="GO" id="GO:0016757">
    <property type="term" value="F:glycosyltransferase activity"/>
    <property type="evidence" value="ECO:0007669"/>
    <property type="project" value="UniProtKB-KW"/>
</dbReference>
<evidence type="ECO:0000256" key="3">
    <source>
        <dbReference type="ARBA" id="ARBA00022676"/>
    </source>
</evidence>
<reference evidence="8" key="1">
    <citation type="submission" date="2015-07" db="EMBL/GenBank/DDBJ databases">
        <authorList>
            <person name="Rodrigo-Torres Lidia"/>
            <person name="Arahal R.David."/>
        </authorList>
    </citation>
    <scope>NUCLEOTIDE SEQUENCE [LARGE SCALE GENOMIC DNA]</scope>
    <source>
        <strain evidence="8">CECT 5096</strain>
    </source>
</reference>
<evidence type="ECO:0000256" key="2">
    <source>
        <dbReference type="ARBA" id="ARBA00022475"/>
    </source>
</evidence>
<dbReference type="Proteomes" id="UP000049983">
    <property type="component" value="Unassembled WGS sequence"/>
</dbReference>
<dbReference type="InterPro" id="IPR029044">
    <property type="entry name" value="Nucleotide-diphossugar_trans"/>
</dbReference>
<dbReference type="PANTHER" id="PTHR43646:SF2">
    <property type="entry name" value="GLYCOSYLTRANSFERASE 2-LIKE DOMAIN-CONTAINING PROTEIN"/>
    <property type="match status" value="1"/>
</dbReference>
<dbReference type="Pfam" id="PF00535">
    <property type="entry name" value="Glycos_transf_2"/>
    <property type="match status" value="1"/>
</dbReference>
<keyword evidence="5" id="KW-0472">Membrane</keyword>
<dbReference type="AlphaFoldDB" id="A0A0M7AF15"/>
<dbReference type="SUPFAM" id="SSF53448">
    <property type="entry name" value="Nucleotide-diphospho-sugar transferases"/>
    <property type="match status" value="1"/>
</dbReference>
<evidence type="ECO:0000313" key="8">
    <source>
        <dbReference type="Proteomes" id="UP000049983"/>
    </source>
</evidence>
<dbReference type="GO" id="GO:0005886">
    <property type="term" value="C:plasma membrane"/>
    <property type="evidence" value="ECO:0007669"/>
    <property type="project" value="UniProtKB-SubCell"/>
</dbReference>
<sequence length="231" mass="24640">MISVVVATKNSETELVHALSSLVTAAAEGVIREVIIVDGGSNDATEQVADAAGCSWVNCNGKTRSECLSHGAGLAKRGEWLLFLWPETLLESGWHHEAQAFIDRASRAPNGLTTAASFRLRYESFGMSARISESLAALRSQLLGMPYGNQGLLISRQFYQALGGHRPLPELEDLDIAKRIGRSQIVLLRAAAVTAGAAEGDGSTTRFRQALARFCVGALRIPASVAVKLHG</sequence>
<dbReference type="EMBL" id="CXWC01000011">
    <property type="protein sequence ID" value="CTQ72790.1"/>
    <property type="molecule type" value="Genomic_DNA"/>
</dbReference>
<evidence type="ECO:0000256" key="5">
    <source>
        <dbReference type="ARBA" id="ARBA00023136"/>
    </source>
</evidence>
<dbReference type="PANTHER" id="PTHR43646">
    <property type="entry name" value="GLYCOSYLTRANSFERASE"/>
    <property type="match status" value="1"/>
</dbReference>
<organism evidence="7 8">
    <name type="scientific">Roseibium album</name>
    <dbReference type="NCBI Taxonomy" id="311410"/>
    <lineage>
        <taxon>Bacteria</taxon>
        <taxon>Pseudomonadati</taxon>
        <taxon>Pseudomonadota</taxon>
        <taxon>Alphaproteobacteria</taxon>
        <taxon>Hyphomicrobiales</taxon>
        <taxon>Stappiaceae</taxon>
        <taxon>Roseibium</taxon>
    </lineage>
</organism>
<dbReference type="STRING" id="311410.LA5095_00245"/>